<feature type="compositionally biased region" description="Polar residues" evidence="1">
    <location>
        <begin position="32"/>
        <end position="44"/>
    </location>
</feature>
<feature type="compositionally biased region" description="Basic and acidic residues" evidence="1">
    <location>
        <begin position="1"/>
        <end position="12"/>
    </location>
</feature>
<protein>
    <submittedName>
        <fullName evidence="2">Uncharacterized protein</fullName>
    </submittedName>
</protein>
<dbReference type="AlphaFoldDB" id="A0A422PPH4"/>
<sequence length="196" mass="21473">MACLQDTREPRTAPRLGPVTKMARHPGPSPTTPLQKKNNNNNSPRKACSAGRVPRQTALLILSLLGAKRNRRGAAQGRSAGTCPYLRWLSSWKAERSHKDASEAAFIRGRGRPEHRKCRQACAPDVVSRYERKMLLVVAAAGGRCFFFLGAASSAGGPGQMRSISRRRKMRAGVWRRALRLGLFIGSLSGPAETRN</sequence>
<gene>
    <name evidence="2" type="ORF">Tco025E_04022</name>
</gene>
<name>A0A422PPH4_9TRYP</name>
<dbReference type="EMBL" id="MKKU01000199">
    <property type="protein sequence ID" value="RNF19645.1"/>
    <property type="molecule type" value="Genomic_DNA"/>
</dbReference>
<organism evidence="2 3">
    <name type="scientific">Trypanosoma conorhini</name>
    <dbReference type="NCBI Taxonomy" id="83891"/>
    <lineage>
        <taxon>Eukaryota</taxon>
        <taxon>Discoba</taxon>
        <taxon>Euglenozoa</taxon>
        <taxon>Kinetoplastea</taxon>
        <taxon>Metakinetoplastina</taxon>
        <taxon>Trypanosomatida</taxon>
        <taxon>Trypanosomatidae</taxon>
        <taxon>Trypanosoma</taxon>
    </lineage>
</organism>
<evidence type="ECO:0000256" key="1">
    <source>
        <dbReference type="SAM" id="MobiDB-lite"/>
    </source>
</evidence>
<dbReference type="GeneID" id="40317633"/>
<feature type="region of interest" description="Disordered" evidence="1">
    <location>
        <begin position="1"/>
        <end position="51"/>
    </location>
</feature>
<comment type="caution">
    <text evidence="2">The sequence shown here is derived from an EMBL/GenBank/DDBJ whole genome shotgun (WGS) entry which is preliminary data.</text>
</comment>
<evidence type="ECO:0000313" key="3">
    <source>
        <dbReference type="Proteomes" id="UP000284403"/>
    </source>
</evidence>
<dbReference type="Proteomes" id="UP000284403">
    <property type="component" value="Unassembled WGS sequence"/>
</dbReference>
<accession>A0A422PPH4</accession>
<reference evidence="2 3" key="1">
    <citation type="journal article" date="2018" name="BMC Genomics">
        <title>Genomic comparison of Trypanosoma conorhini and Trypanosoma rangeli to Trypanosoma cruzi strains of high and low virulence.</title>
        <authorList>
            <person name="Bradwell K.R."/>
            <person name="Koparde V.N."/>
            <person name="Matveyev A.V."/>
            <person name="Serrano M.G."/>
            <person name="Alves J.M."/>
            <person name="Parikh H."/>
            <person name="Huang B."/>
            <person name="Lee V."/>
            <person name="Espinosa-Alvarez O."/>
            <person name="Ortiz P.A."/>
            <person name="Costa-Martins A.G."/>
            <person name="Teixeira M.M."/>
            <person name="Buck G.A."/>
        </authorList>
    </citation>
    <scope>NUCLEOTIDE SEQUENCE [LARGE SCALE GENOMIC DNA]</scope>
    <source>
        <strain evidence="2 3">025E</strain>
    </source>
</reference>
<keyword evidence="3" id="KW-1185">Reference proteome</keyword>
<evidence type="ECO:0000313" key="2">
    <source>
        <dbReference type="EMBL" id="RNF19645.1"/>
    </source>
</evidence>
<proteinExistence type="predicted"/>
<dbReference type="RefSeq" id="XP_029228921.1">
    <property type="nucleotide sequence ID" value="XM_029370935.1"/>
</dbReference>